<evidence type="ECO:0000313" key="2">
    <source>
        <dbReference type="EMBL" id="RDH42839.1"/>
    </source>
</evidence>
<reference evidence="2 3" key="1">
    <citation type="submission" date="2017-04" db="EMBL/GenBank/DDBJ databases">
        <title>Draft genome sequence of Zooshikella ganghwensis VG4 isolated from Red Sea sediments.</title>
        <authorList>
            <person name="Rehman Z."/>
            <person name="Alam I."/>
            <person name="Kamau A."/>
            <person name="Bajic V."/>
            <person name="Leiknes T."/>
        </authorList>
    </citation>
    <scope>NUCLEOTIDE SEQUENCE [LARGE SCALE GENOMIC DNA]</scope>
    <source>
        <strain evidence="2 3">VG4</strain>
    </source>
</reference>
<keyword evidence="3" id="KW-1185">Reference proteome</keyword>
<feature type="transmembrane region" description="Helical" evidence="1">
    <location>
        <begin position="122"/>
        <end position="141"/>
    </location>
</feature>
<protein>
    <submittedName>
        <fullName evidence="2">Uncharacterized protein</fullName>
    </submittedName>
</protein>
<evidence type="ECO:0000313" key="3">
    <source>
        <dbReference type="Proteomes" id="UP000257039"/>
    </source>
</evidence>
<keyword evidence="1" id="KW-1133">Transmembrane helix</keyword>
<dbReference type="Proteomes" id="UP000257039">
    <property type="component" value="Unassembled WGS sequence"/>
</dbReference>
<proteinExistence type="predicted"/>
<keyword evidence="1" id="KW-0472">Membrane</keyword>
<dbReference type="AlphaFoldDB" id="A0A4P9VJX5"/>
<accession>A0A4P9VJX5</accession>
<evidence type="ECO:0000256" key="1">
    <source>
        <dbReference type="SAM" id="Phobius"/>
    </source>
</evidence>
<dbReference type="EMBL" id="NDXW01000001">
    <property type="protein sequence ID" value="RDH42839.1"/>
    <property type="molecule type" value="Genomic_DNA"/>
</dbReference>
<keyword evidence="1" id="KW-0812">Transmembrane</keyword>
<name>A0A4P9VJX5_9GAMM</name>
<gene>
    <name evidence="2" type="ORF">B9G39_04885</name>
</gene>
<feature type="transmembrane region" description="Helical" evidence="1">
    <location>
        <begin position="69"/>
        <end position="91"/>
    </location>
</feature>
<sequence>MLVVKKEPHPKKYTPEHFINETQGIINKLGRISPPIDYGATDNARPLIQTTVSADEVSGIILEKYGVKLGIPITILLAAIEIAVYLINIYAPYWLKLTGNIGSLVSGIVSIVAFSKQKQYPFLAAALLLIISMMLTGHGLYLNAKDFIDGTCKEEGPGCQWHLMGIPFGYGINEVVSYLWSRAERQIRHQVNHDTIV</sequence>
<organism evidence="2 3">
    <name type="scientific">Zooshikella ganghwensis</name>
    <dbReference type="NCBI Taxonomy" id="202772"/>
    <lineage>
        <taxon>Bacteria</taxon>
        <taxon>Pseudomonadati</taxon>
        <taxon>Pseudomonadota</taxon>
        <taxon>Gammaproteobacteria</taxon>
        <taxon>Oceanospirillales</taxon>
        <taxon>Zooshikellaceae</taxon>
        <taxon>Zooshikella</taxon>
    </lineage>
</organism>
<comment type="caution">
    <text evidence="2">The sequence shown here is derived from an EMBL/GenBank/DDBJ whole genome shotgun (WGS) entry which is preliminary data.</text>
</comment>
<feature type="transmembrane region" description="Helical" evidence="1">
    <location>
        <begin position="97"/>
        <end position="115"/>
    </location>
</feature>
<dbReference type="RefSeq" id="WP_094786284.1">
    <property type="nucleotide sequence ID" value="NZ_NDXW01000001.1"/>
</dbReference>